<sequence>MTASDTFHDAAHFRQEGILAFRQRGACLCGQLISLERGLEVLYGQLVYHKCVG</sequence>
<dbReference type="EMBL" id="GGEC01054755">
    <property type="protein sequence ID" value="MBX35239.1"/>
    <property type="molecule type" value="Transcribed_RNA"/>
</dbReference>
<proteinExistence type="predicted"/>
<name>A0A2P2MYG5_RHIMU</name>
<accession>A0A2P2MYG5</accession>
<reference evidence="1" key="1">
    <citation type="submission" date="2018-02" db="EMBL/GenBank/DDBJ databases">
        <title>Rhizophora mucronata_Transcriptome.</title>
        <authorList>
            <person name="Meera S.P."/>
            <person name="Sreeshan A."/>
            <person name="Augustine A."/>
        </authorList>
    </citation>
    <scope>NUCLEOTIDE SEQUENCE</scope>
    <source>
        <tissue evidence="1">Leaf</tissue>
    </source>
</reference>
<organism evidence="1">
    <name type="scientific">Rhizophora mucronata</name>
    <name type="common">Asiatic mangrove</name>
    <dbReference type="NCBI Taxonomy" id="61149"/>
    <lineage>
        <taxon>Eukaryota</taxon>
        <taxon>Viridiplantae</taxon>
        <taxon>Streptophyta</taxon>
        <taxon>Embryophyta</taxon>
        <taxon>Tracheophyta</taxon>
        <taxon>Spermatophyta</taxon>
        <taxon>Magnoliopsida</taxon>
        <taxon>eudicotyledons</taxon>
        <taxon>Gunneridae</taxon>
        <taxon>Pentapetalae</taxon>
        <taxon>rosids</taxon>
        <taxon>fabids</taxon>
        <taxon>Malpighiales</taxon>
        <taxon>Rhizophoraceae</taxon>
        <taxon>Rhizophora</taxon>
    </lineage>
</organism>
<evidence type="ECO:0000313" key="1">
    <source>
        <dbReference type="EMBL" id="MBX35239.1"/>
    </source>
</evidence>
<protein>
    <submittedName>
        <fullName evidence="1">Uncharacterized protein</fullName>
    </submittedName>
</protein>
<dbReference type="AlphaFoldDB" id="A0A2P2MYG5"/>